<keyword evidence="2 6" id="KW-0227">DNA damage</keyword>
<protein>
    <recommendedName>
        <fullName evidence="6">Holliday junction branch migration complex subunit RuvA</fullName>
    </recommendedName>
</protein>
<evidence type="ECO:0000256" key="6">
    <source>
        <dbReference type="HAMAP-Rule" id="MF_00031"/>
    </source>
</evidence>
<comment type="caution">
    <text evidence="6">Lacks conserved residue(s) required for the propagation of feature annotation.</text>
</comment>
<dbReference type="CDD" id="cd14332">
    <property type="entry name" value="UBA_RuvA_C"/>
    <property type="match status" value="1"/>
</dbReference>
<accession>A0A2M6WV49</accession>
<feature type="domain" description="Helix-hairpin-helix DNA-binding motif class 1" evidence="7">
    <location>
        <begin position="109"/>
        <end position="128"/>
    </location>
</feature>
<dbReference type="AlphaFoldDB" id="A0A2M6WV49"/>
<dbReference type="GO" id="GO:0006281">
    <property type="term" value="P:DNA repair"/>
    <property type="evidence" value="ECO:0007669"/>
    <property type="project" value="UniProtKB-UniRule"/>
</dbReference>
<dbReference type="InterPro" id="IPR036267">
    <property type="entry name" value="RuvA_C_sf"/>
</dbReference>
<evidence type="ECO:0000313" key="9">
    <source>
        <dbReference type="Proteomes" id="UP000230481"/>
    </source>
</evidence>
<dbReference type="GO" id="GO:0005737">
    <property type="term" value="C:cytoplasm"/>
    <property type="evidence" value="ECO:0007669"/>
    <property type="project" value="UniProtKB-SubCell"/>
</dbReference>
<evidence type="ECO:0000259" key="7">
    <source>
        <dbReference type="SMART" id="SM00278"/>
    </source>
</evidence>
<evidence type="ECO:0000256" key="3">
    <source>
        <dbReference type="ARBA" id="ARBA00023125"/>
    </source>
</evidence>
<dbReference type="Proteomes" id="UP000230481">
    <property type="component" value="Unassembled WGS sequence"/>
</dbReference>
<dbReference type="InterPro" id="IPR000085">
    <property type="entry name" value="RuvA"/>
</dbReference>
<keyword evidence="5 6" id="KW-0234">DNA repair</keyword>
<dbReference type="Gene3D" id="1.10.150.20">
    <property type="entry name" value="5' to 3' exonuclease, C-terminal subdomain"/>
    <property type="match status" value="1"/>
</dbReference>
<dbReference type="InterPro" id="IPR012340">
    <property type="entry name" value="NA-bd_OB-fold"/>
</dbReference>
<feature type="region of interest" description="Domain II" evidence="6">
    <location>
        <begin position="66"/>
        <end position="143"/>
    </location>
</feature>
<dbReference type="Gene3D" id="2.40.50.140">
    <property type="entry name" value="Nucleic acid-binding proteins"/>
    <property type="match status" value="1"/>
</dbReference>
<comment type="subunit">
    <text evidence="6">Homotetramer. Forms an RuvA(8)-RuvB(12)-Holliday junction (HJ) complex. HJ DNA is sandwiched between 2 RuvA tetramers; dsDNA enters through RuvA and exits via RuvB. An RuvB hexamer assembles on each DNA strand where it exits the tetramer. Each RuvB hexamer is contacted by two RuvA subunits (via domain III) on 2 adjacent RuvB subunits; this complex drives branch migration. In the full resolvosome a probable DNA-RuvA(4)-RuvB(12)-RuvC(2) complex forms which resolves the HJ.</text>
</comment>
<dbReference type="InterPro" id="IPR013849">
    <property type="entry name" value="DNA_helicase_Holl-junc_RuvA_I"/>
</dbReference>
<dbReference type="HAMAP" id="MF_00031">
    <property type="entry name" value="DNA_HJ_migration_RuvA"/>
    <property type="match status" value="1"/>
</dbReference>
<dbReference type="SUPFAM" id="SSF46929">
    <property type="entry name" value="DNA helicase RuvA subunit, C-terminal domain"/>
    <property type="match status" value="1"/>
</dbReference>
<dbReference type="EMBL" id="PFAA01000037">
    <property type="protein sequence ID" value="PIT96650.1"/>
    <property type="molecule type" value="Genomic_DNA"/>
</dbReference>
<dbReference type="Gene3D" id="1.10.8.10">
    <property type="entry name" value="DNA helicase RuvA subunit, C-terminal domain"/>
    <property type="match status" value="1"/>
</dbReference>
<reference evidence="9" key="1">
    <citation type="submission" date="2017-09" db="EMBL/GenBank/DDBJ databases">
        <title>Depth-based differentiation of microbial function through sediment-hosted aquifers and enrichment of novel symbionts in the deep terrestrial subsurface.</title>
        <authorList>
            <person name="Probst A.J."/>
            <person name="Ladd B."/>
            <person name="Jarett J.K."/>
            <person name="Geller-Mcgrath D.E."/>
            <person name="Sieber C.M.K."/>
            <person name="Emerson J.B."/>
            <person name="Anantharaman K."/>
            <person name="Thomas B.C."/>
            <person name="Malmstrom R."/>
            <person name="Stieglmeier M."/>
            <person name="Klingl A."/>
            <person name="Woyke T."/>
            <person name="Ryan C.M."/>
            <person name="Banfield J.F."/>
        </authorList>
    </citation>
    <scope>NUCLEOTIDE SEQUENCE [LARGE SCALE GENOMIC DNA]</scope>
</reference>
<dbReference type="InterPro" id="IPR011114">
    <property type="entry name" value="RuvA_C"/>
</dbReference>
<dbReference type="Pfam" id="PF07499">
    <property type="entry name" value="RuvA_C"/>
    <property type="match status" value="1"/>
</dbReference>
<dbReference type="NCBIfam" id="TIGR00084">
    <property type="entry name" value="ruvA"/>
    <property type="match status" value="1"/>
</dbReference>
<feature type="region of interest" description="Domain III" evidence="6">
    <location>
        <begin position="150"/>
        <end position="192"/>
    </location>
</feature>
<dbReference type="SUPFAM" id="SSF50249">
    <property type="entry name" value="Nucleic acid-binding proteins"/>
    <property type="match status" value="1"/>
</dbReference>
<organism evidence="8 9">
    <name type="scientific">Candidatus Campbellbacteria bacterium CG10_big_fil_rev_8_21_14_0_10_35_52</name>
    <dbReference type="NCBI Taxonomy" id="1974527"/>
    <lineage>
        <taxon>Bacteria</taxon>
        <taxon>Candidatus Campbelliibacteriota</taxon>
    </lineage>
</organism>
<dbReference type="GO" id="GO:0006310">
    <property type="term" value="P:DNA recombination"/>
    <property type="evidence" value="ECO:0007669"/>
    <property type="project" value="UniProtKB-UniRule"/>
</dbReference>
<dbReference type="InterPro" id="IPR003583">
    <property type="entry name" value="Hlx-hairpin-Hlx_DNA-bd_motif"/>
</dbReference>
<dbReference type="SUPFAM" id="SSF47781">
    <property type="entry name" value="RuvA domain 2-like"/>
    <property type="match status" value="1"/>
</dbReference>
<evidence type="ECO:0000256" key="4">
    <source>
        <dbReference type="ARBA" id="ARBA00023172"/>
    </source>
</evidence>
<keyword evidence="4 6" id="KW-0233">DNA recombination</keyword>
<proteinExistence type="inferred from homology"/>
<name>A0A2M6WV49_9BACT</name>
<dbReference type="Pfam" id="PF14520">
    <property type="entry name" value="HHH_5"/>
    <property type="match status" value="1"/>
</dbReference>
<sequence>MIAQLKGTVAEIIGNSVILSVGGVGYKIYTTAETIKKIGKIKNKEIILKTHLAVRETSLDIYGFLDSEELRFFEMLISISGIGPKSAIAILSVADVETLKTAISTGESSYLTKVSGIGKKNAEKIILEFHDKFSAVENLKNSDAVKGEIDALEALQTLGYSQKEARDAMKKIEKNIIGSKDLLKEALKILGK</sequence>
<dbReference type="SMART" id="SM00278">
    <property type="entry name" value="HhH1"/>
    <property type="match status" value="2"/>
</dbReference>
<evidence type="ECO:0000256" key="5">
    <source>
        <dbReference type="ARBA" id="ARBA00023204"/>
    </source>
</evidence>
<comment type="similarity">
    <text evidence="6">Belongs to the RuvA family.</text>
</comment>
<dbReference type="InterPro" id="IPR010994">
    <property type="entry name" value="RuvA_2-like"/>
</dbReference>
<dbReference type="GO" id="GO:0048476">
    <property type="term" value="C:Holliday junction resolvase complex"/>
    <property type="evidence" value="ECO:0007669"/>
    <property type="project" value="UniProtKB-UniRule"/>
</dbReference>
<comment type="function">
    <text evidence="6">The RuvA-RuvB-RuvC complex processes Holliday junction (HJ) DNA during genetic recombination and DNA repair, while the RuvA-RuvB complex plays an important role in the rescue of blocked DNA replication forks via replication fork reversal (RFR). RuvA specifically binds to HJ cruciform DNA, conferring on it an open structure. The RuvB hexamer acts as an ATP-dependent pump, pulling dsDNA into and through the RuvAB complex. HJ branch migration allows RuvC to scan DNA until it finds its consensus sequence, where it cleaves and resolves the cruciform DNA.</text>
</comment>
<evidence type="ECO:0000313" key="8">
    <source>
        <dbReference type="EMBL" id="PIT96650.1"/>
    </source>
</evidence>
<keyword evidence="1 6" id="KW-0963">Cytoplasm</keyword>
<comment type="domain">
    <text evidence="6">Has three domains with a flexible linker between the domains II and III and assumes an 'L' shape. Domain III is highly mobile and contacts RuvB.</text>
</comment>
<comment type="subcellular location">
    <subcellularLocation>
        <location evidence="6">Cytoplasm</location>
    </subcellularLocation>
</comment>
<dbReference type="GO" id="GO:0000400">
    <property type="term" value="F:four-way junction DNA binding"/>
    <property type="evidence" value="ECO:0007669"/>
    <property type="project" value="UniProtKB-UniRule"/>
</dbReference>
<dbReference type="GO" id="GO:0009378">
    <property type="term" value="F:four-way junction helicase activity"/>
    <property type="evidence" value="ECO:0007669"/>
    <property type="project" value="InterPro"/>
</dbReference>
<dbReference type="Pfam" id="PF01330">
    <property type="entry name" value="RuvA_N"/>
    <property type="match status" value="1"/>
</dbReference>
<dbReference type="GO" id="GO:0005524">
    <property type="term" value="F:ATP binding"/>
    <property type="evidence" value="ECO:0007669"/>
    <property type="project" value="InterPro"/>
</dbReference>
<evidence type="ECO:0000256" key="2">
    <source>
        <dbReference type="ARBA" id="ARBA00022763"/>
    </source>
</evidence>
<keyword evidence="3 6" id="KW-0238">DNA-binding</keyword>
<comment type="caution">
    <text evidence="8">The sequence shown here is derived from an EMBL/GenBank/DDBJ whole genome shotgun (WGS) entry which is preliminary data.</text>
</comment>
<dbReference type="GO" id="GO:0009379">
    <property type="term" value="C:Holliday junction helicase complex"/>
    <property type="evidence" value="ECO:0007669"/>
    <property type="project" value="InterPro"/>
</dbReference>
<feature type="domain" description="Helix-hairpin-helix DNA-binding motif class 1" evidence="7">
    <location>
        <begin position="74"/>
        <end position="93"/>
    </location>
</feature>
<evidence type="ECO:0000256" key="1">
    <source>
        <dbReference type="ARBA" id="ARBA00022490"/>
    </source>
</evidence>
<gene>
    <name evidence="6 8" type="primary">ruvA</name>
    <name evidence="8" type="ORF">COT82_02020</name>
</gene>